<proteinExistence type="predicted"/>
<gene>
    <name evidence="1" type="ORF">J3R30DRAFT_1609743</name>
</gene>
<evidence type="ECO:0000313" key="1">
    <source>
        <dbReference type="EMBL" id="KAJ4468817.1"/>
    </source>
</evidence>
<dbReference type="EMBL" id="JAOTPV010000034">
    <property type="protein sequence ID" value="KAJ4468817.1"/>
    <property type="molecule type" value="Genomic_DNA"/>
</dbReference>
<keyword evidence="2" id="KW-1185">Reference proteome</keyword>
<sequence length="202" mass="21150">MASFGTTDTNPFRERAMPAPLAFNCIKGFTTGLSVLAIFVTTSLAHIVPLDYSTLQADSKAVNNECGVLQAAIEQLKAPLTGNALLNVIAGSTNLCTALNKFANDAEITGTITDEEALSLLASIEISIDNCIIPTLNKLTADGALLANFKVEIEPQLKKLQTCYLSCATNLISACPSAEKPKASQLAAKPNSALAACLKAYA</sequence>
<dbReference type="AlphaFoldDB" id="A0A9W8ZWH3"/>
<comment type="caution">
    <text evidence="1">The sequence shown here is derived from an EMBL/GenBank/DDBJ whole genome shotgun (WGS) entry which is preliminary data.</text>
</comment>
<evidence type="ECO:0000313" key="2">
    <source>
        <dbReference type="Proteomes" id="UP001150266"/>
    </source>
</evidence>
<protein>
    <submittedName>
        <fullName evidence="1">Uncharacterized protein</fullName>
    </submittedName>
</protein>
<dbReference type="OrthoDB" id="2975423at2759"/>
<reference evidence="1" key="1">
    <citation type="submission" date="2022-08" db="EMBL/GenBank/DDBJ databases">
        <title>A Global Phylogenomic Analysis of the Shiitake Genus Lentinula.</title>
        <authorList>
            <consortium name="DOE Joint Genome Institute"/>
            <person name="Sierra-Patev S."/>
            <person name="Min B."/>
            <person name="Naranjo-Ortiz M."/>
            <person name="Looney B."/>
            <person name="Konkel Z."/>
            <person name="Slot J.C."/>
            <person name="Sakamoto Y."/>
            <person name="Steenwyk J.L."/>
            <person name="Rokas A."/>
            <person name="Carro J."/>
            <person name="Camarero S."/>
            <person name="Ferreira P."/>
            <person name="Molpeceres G."/>
            <person name="Ruiz-Duenas F.J."/>
            <person name="Serrano A."/>
            <person name="Henrissat B."/>
            <person name="Drula E."/>
            <person name="Hughes K.W."/>
            <person name="Mata J.L."/>
            <person name="Ishikawa N.K."/>
            <person name="Vargas-Isla R."/>
            <person name="Ushijima S."/>
            <person name="Smith C.A."/>
            <person name="Ahrendt S."/>
            <person name="Andreopoulos W."/>
            <person name="He G."/>
            <person name="Labutti K."/>
            <person name="Lipzen A."/>
            <person name="Ng V."/>
            <person name="Riley R."/>
            <person name="Sandor L."/>
            <person name="Barry K."/>
            <person name="Martinez A.T."/>
            <person name="Xiao Y."/>
            <person name="Gibbons J.G."/>
            <person name="Terashima K."/>
            <person name="Grigoriev I.V."/>
            <person name="Hibbett D.S."/>
        </authorList>
    </citation>
    <scope>NUCLEOTIDE SEQUENCE</scope>
    <source>
        <strain evidence="1">JLM2183</strain>
    </source>
</reference>
<accession>A0A9W8ZWH3</accession>
<name>A0A9W8ZWH3_9AGAR</name>
<organism evidence="1 2">
    <name type="scientific">Lentinula aciculospora</name>
    <dbReference type="NCBI Taxonomy" id="153920"/>
    <lineage>
        <taxon>Eukaryota</taxon>
        <taxon>Fungi</taxon>
        <taxon>Dikarya</taxon>
        <taxon>Basidiomycota</taxon>
        <taxon>Agaricomycotina</taxon>
        <taxon>Agaricomycetes</taxon>
        <taxon>Agaricomycetidae</taxon>
        <taxon>Agaricales</taxon>
        <taxon>Marasmiineae</taxon>
        <taxon>Omphalotaceae</taxon>
        <taxon>Lentinula</taxon>
    </lineage>
</organism>
<dbReference type="Proteomes" id="UP001150266">
    <property type="component" value="Unassembled WGS sequence"/>
</dbReference>